<feature type="compositionally biased region" description="Basic and acidic residues" evidence="10">
    <location>
        <begin position="1"/>
        <end position="17"/>
    </location>
</feature>
<keyword evidence="4" id="KW-0433">Leucine-rich repeat</keyword>
<dbReference type="InterPro" id="IPR001611">
    <property type="entry name" value="Leu-rich_rpt"/>
</dbReference>
<evidence type="ECO:0000256" key="8">
    <source>
        <dbReference type="ARBA" id="ARBA00024433"/>
    </source>
</evidence>
<accession>A0A6J1Q9Y2</accession>
<keyword evidence="7" id="KW-0966">Cell projection</keyword>
<name>A0A6J1Q9Y2_9HYME</name>
<dbReference type="FunFam" id="3.80.10.10:FF:000166">
    <property type="entry name" value="Dynein assembly factor 1, axonemal"/>
    <property type="match status" value="1"/>
</dbReference>
<feature type="compositionally biased region" description="Polar residues" evidence="10">
    <location>
        <begin position="1035"/>
        <end position="1044"/>
    </location>
</feature>
<keyword evidence="6" id="KW-0969">Cilium</keyword>
<dbReference type="Pfam" id="PF14580">
    <property type="entry name" value="LRR_9"/>
    <property type="match status" value="1"/>
</dbReference>
<feature type="coiled-coil region" evidence="9">
    <location>
        <begin position="629"/>
        <end position="660"/>
    </location>
</feature>
<feature type="compositionally biased region" description="Basic and acidic residues" evidence="10">
    <location>
        <begin position="1120"/>
        <end position="1145"/>
    </location>
</feature>
<dbReference type="GO" id="GO:0070840">
    <property type="term" value="F:dynein complex binding"/>
    <property type="evidence" value="ECO:0007669"/>
    <property type="project" value="TreeGrafter"/>
</dbReference>
<evidence type="ECO:0000256" key="3">
    <source>
        <dbReference type="ARBA" id="ARBA00006453"/>
    </source>
</evidence>
<dbReference type="GO" id="GO:0035082">
    <property type="term" value="P:axoneme assembly"/>
    <property type="evidence" value="ECO:0007669"/>
    <property type="project" value="TreeGrafter"/>
</dbReference>
<dbReference type="OrthoDB" id="266138at2759"/>
<evidence type="ECO:0000256" key="9">
    <source>
        <dbReference type="SAM" id="Coils"/>
    </source>
</evidence>
<dbReference type="PANTHER" id="PTHR45973">
    <property type="entry name" value="PROTEIN PHOSPHATASE 1 REGULATORY SUBUNIT SDS22-RELATED"/>
    <property type="match status" value="1"/>
</dbReference>
<dbReference type="InterPro" id="IPR032675">
    <property type="entry name" value="LRR_dom_sf"/>
</dbReference>
<feature type="region of interest" description="Disordered" evidence="10">
    <location>
        <begin position="1273"/>
        <end position="1295"/>
    </location>
</feature>
<feature type="compositionally biased region" description="Basic and acidic residues" evidence="10">
    <location>
        <begin position="1231"/>
        <end position="1251"/>
    </location>
</feature>
<keyword evidence="9" id="KW-0175">Coiled coil</keyword>
<feature type="region of interest" description="Disordered" evidence="10">
    <location>
        <begin position="1010"/>
        <end position="1044"/>
    </location>
</feature>
<evidence type="ECO:0000256" key="4">
    <source>
        <dbReference type="ARBA" id="ARBA00022614"/>
    </source>
</evidence>
<protein>
    <recommendedName>
        <fullName evidence="8">Dynein axonemal assembly factor 1 homolog</fullName>
    </recommendedName>
</protein>
<reference evidence="12" key="1">
    <citation type="submission" date="2025-08" db="UniProtKB">
        <authorList>
            <consortium name="RefSeq"/>
        </authorList>
    </citation>
    <scope>IDENTIFICATION</scope>
    <source>
        <tissue evidence="12">Whole body</tissue>
    </source>
</reference>
<evidence type="ECO:0000256" key="2">
    <source>
        <dbReference type="ARBA" id="ARBA00004138"/>
    </source>
</evidence>
<evidence type="ECO:0000256" key="5">
    <source>
        <dbReference type="ARBA" id="ARBA00022737"/>
    </source>
</evidence>
<sequence>MSAFKLDDNKTLNDPRDLSFSSLAEDSSQSSISSVTHMTISSVSDHKVVEDSPAEHGVLNSTVKAQSEVEKCENLCGSEEIETTNDVDEYDAPPVSLNYDKIFVLNQENPSYFNSNISDCDVSTHGDCDVSIYDNFDYDKTIQDEDSKDSDKTIQDEFLTNDQCVNFFNSLTELRESLVSIDSEYEKIYQRYSEEKFVDSGISLTSGLNIENDSKIFQQAIDNCDNYDSHNTSEKSDIVACKIVEEDIKNKKMELAQNVTYINIEDSLQEKLDIKNTSVSTIESSDCFISNNESYFKADLNLPRHMEENAKHMLSTEEDSIENTITEIQKMDKIIKNLCISDDEHHDSAEERMIEGLSAKMENDYDDVMRKIIESCSDVSSDADFQQHSPIREIPSTDLIRSRSECVIKKFRGDEFFPRRRVVSETAIAKEDILRTIEEAEKILTDGPCWDTLETNANQTTENYRKDNSSEKSMEKIKGDKEHENANETVNQIKIDFVKNDDTKINSANTVIEEMAIPESDIVESNLQKLAEITCPDRPRSRIEIRETLEKIAEEKRKIEDRKKKSLEKLSKKFKEIDKLVADHNYPFYVSDSCELKTPDDVAVESDSLDEFQVRIDPENFEVPLTKSEITENLKIEELEKELADEMEEHKKLMDEYQKIITTDLEKIQLTLESGSIQVCNDVNIDEEAKNKSKDDEKMNEEFSNETSEIMNDTTAIKIDSESDDSFMEEFKEPEKTYIKGKIYDFDEKKHGVRMTEELIRKHCKEHKLYETPYLNDVLYLHYKGRFSFIENLEKYTGLKCLWLESNGIREIANLENQSELKCLYLHHNLISKIENLDCLTKLDTLNLSHNTIQRIENLGNSESRSGLKFLNNLNLSHNYLRETADIEHLRLLHALSILDISHNKIDTCDVVDILGDMKSLRVLTLTGNPVLKQIKMYRKTMILKCKNLQYLDDRPVFPRDRACAEAWMRGGVDEEVAERNRWIQAEQKKINDSVMALINKRKLCKPVGASEKEAMDKKKKEKEEEEEENEEVATKSNVRATTRSSGLVRTSFVKVWYRIRALNNITIIGPVGYLIIHDLDLERKKKSEDRSFLGSYNSPSSSSSSSSSEDEQLASDEENERRRQKGGEESDGRRPMAEQERKVSDGNNGELLLPWKVEVQDEIQPPTLIEEISESNNQQYIADDAERKSHETQILDNYKSIHDPLGDRIIDTETATYRKVVLESHIEKEQTADLQKSIDDNNEANGRKNETASTCSVSCDTSDLKQILEEDANTVTNMKDDPSSKNNKSYQRKSKEYPFGSKLSSIREEIREFCDSMDRFVDENKIVFKNGKVEGFWGERKMVDENLQTDFVDDSKIQETGTKVSASEEDKLQWWSTKERKLKVKEILKKREDEAKRNKVEAEDAEINEKFDSCSSEDKNQQTDITNNFQDIYDLMTLKTCPSSALPDSTETYSIKNEENYDCEQSVKIQQEESRGVFSSLFAELRNRDCVQKIHEPEVSTELMVLEERLDCETATNMKKDLVDYNEKCENIVEDNSVKIEILEDKVNDLSLESSEGKKNIDESDDDSFKTATSVQEDSQISGSNYESSEVLRLTNTENNFDKITDSIKSKNINQLVDNHWKEIILNKEHNDAICENKKINDESEKSDKIEISKTEREFSTEIEKSNSQRESLVRTINRLSLERPSRSSKLTGKRIREAEDIEVSNKKSFLIEEIKPGRKPEERKSRSQISERCRQHLIQETKKFARKVSPLIDKCITNLIKETEGTDEKSQCHKSNRSLGEYLSSGCISKMDLNKPAGDFGERNNCRDKSNDVTNTYSEKQELMTEQTINSQSGASANHSDIQSLANLLQQSKNYKSESLAINASFYKEFCDHLHELESRKKLLIKPDFTMDNQESKEILSDNKLQKTECLIKKSVKPLIEEISKCPTTSKEQTFEQKEIKQQSQTISHCQQIDVAFRMSEETVEIPDDFQNHIKRESADNLKEEIKVETFSTSCTVENAECKEKCVLPNEERKIVTTNIKKSIEMQVAQEN</sequence>
<dbReference type="InterPro" id="IPR050576">
    <property type="entry name" value="Cilia_flagella_integrity"/>
</dbReference>
<feature type="compositionally biased region" description="Polar residues" evidence="10">
    <location>
        <begin position="19"/>
        <end position="28"/>
    </location>
</feature>
<keyword evidence="5" id="KW-0677">Repeat</keyword>
<evidence type="ECO:0000313" key="12">
    <source>
        <dbReference type="RefSeq" id="XP_024877635.1"/>
    </source>
</evidence>
<comment type="function">
    <text evidence="1">Cilium-specific protein required for cilia structures.</text>
</comment>
<feature type="region of interest" description="Disordered" evidence="10">
    <location>
        <begin position="462"/>
        <end position="485"/>
    </location>
</feature>
<comment type="subcellular location">
    <subcellularLocation>
        <location evidence="2">Cell projection</location>
        <location evidence="2">Cilium</location>
    </subcellularLocation>
</comment>
<feature type="region of interest" description="Disordered" evidence="10">
    <location>
        <begin position="1"/>
        <end position="28"/>
    </location>
</feature>
<dbReference type="GO" id="GO:0005930">
    <property type="term" value="C:axoneme"/>
    <property type="evidence" value="ECO:0007669"/>
    <property type="project" value="TreeGrafter"/>
</dbReference>
<feature type="coiled-coil region" evidence="9">
    <location>
        <begin position="542"/>
        <end position="569"/>
    </location>
</feature>
<dbReference type="RefSeq" id="XP_024877635.1">
    <property type="nucleotide sequence ID" value="XM_025021867.1"/>
</dbReference>
<evidence type="ECO:0000256" key="6">
    <source>
        <dbReference type="ARBA" id="ARBA00023069"/>
    </source>
</evidence>
<organism evidence="11 12">
    <name type="scientific">Temnothorax curvispinosus</name>
    <dbReference type="NCBI Taxonomy" id="300111"/>
    <lineage>
        <taxon>Eukaryota</taxon>
        <taxon>Metazoa</taxon>
        <taxon>Ecdysozoa</taxon>
        <taxon>Arthropoda</taxon>
        <taxon>Hexapoda</taxon>
        <taxon>Insecta</taxon>
        <taxon>Pterygota</taxon>
        <taxon>Neoptera</taxon>
        <taxon>Endopterygota</taxon>
        <taxon>Hymenoptera</taxon>
        <taxon>Apocrita</taxon>
        <taxon>Aculeata</taxon>
        <taxon>Formicoidea</taxon>
        <taxon>Formicidae</taxon>
        <taxon>Myrmicinae</taxon>
        <taxon>Temnothorax</taxon>
    </lineage>
</organism>
<evidence type="ECO:0000256" key="7">
    <source>
        <dbReference type="ARBA" id="ARBA00023273"/>
    </source>
</evidence>
<dbReference type="PANTHER" id="PTHR45973:SF9">
    <property type="entry name" value="LEUCINE-RICH REPEAT-CONTAINING PROTEIN 46"/>
    <property type="match status" value="1"/>
</dbReference>
<gene>
    <name evidence="12" type="primary">LOC112458289</name>
</gene>
<dbReference type="PROSITE" id="PS51450">
    <property type="entry name" value="LRR"/>
    <property type="match status" value="4"/>
</dbReference>
<comment type="similarity">
    <text evidence="3">Belongs to the DNAAF1 family.</text>
</comment>
<feature type="compositionally biased region" description="Low complexity" evidence="10">
    <location>
        <begin position="1099"/>
        <end position="1108"/>
    </location>
</feature>
<feature type="region of interest" description="Disordered" evidence="10">
    <location>
        <begin position="1555"/>
        <end position="1588"/>
    </location>
</feature>
<proteinExistence type="inferred from homology"/>
<evidence type="ECO:0000256" key="1">
    <source>
        <dbReference type="ARBA" id="ARBA00003843"/>
    </source>
</evidence>
<dbReference type="SUPFAM" id="SSF52075">
    <property type="entry name" value="Outer arm dynein light chain 1"/>
    <property type="match status" value="1"/>
</dbReference>
<evidence type="ECO:0000313" key="11">
    <source>
        <dbReference type="Proteomes" id="UP000504618"/>
    </source>
</evidence>
<dbReference type="CTD" id="318856"/>
<evidence type="ECO:0000256" key="10">
    <source>
        <dbReference type="SAM" id="MobiDB-lite"/>
    </source>
</evidence>
<feature type="region of interest" description="Disordered" evidence="10">
    <location>
        <begin position="1089"/>
        <end position="1150"/>
    </location>
</feature>
<dbReference type="GeneID" id="112458289"/>
<feature type="compositionally biased region" description="Basic and acidic residues" evidence="10">
    <location>
        <begin position="1011"/>
        <end position="1023"/>
    </location>
</feature>
<feature type="compositionally biased region" description="Polar residues" evidence="10">
    <location>
        <begin position="1571"/>
        <end position="1588"/>
    </location>
</feature>
<dbReference type="SMART" id="SM00365">
    <property type="entry name" value="LRR_SD22"/>
    <property type="match status" value="4"/>
</dbReference>
<feature type="compositionally biased region" description="Basic and acidic residues" evidence="10">
    <location>
        <begin position="463"/>
        <end position="485"/>
    </location>
</feature>
<feature type="compositionally biased region" description="Acidic residues" evidence="10">
    <location>
        <begin position="1109"/>
        <end position="1119"/>
    </location>
</feature>
<feature type="region of interest" description="Disordered" evidence="10">
    <location>
        <begin position="1231"/>
        <end position="1256"/>
    </location>
</feature>
<dbReference type="Gene3D" id="3.80.10.10">
    <property type="entry name" value="Ribonuclease Inhibitor"/>
    <property type="match status" value="2"/>
</dbReference>
<dbReference type="Proteomes" id="UP000504618">
    <property type="component" value="Unplaced"/>
</dbReference>
<keyword evidence="11" id="KW-1185">Reference proteome</keyword>